<evidence type="ECO:0000313" key="9">
    <source>
        <dbReference type="EMBL" id="CCC91722.1"/>
    </source>
</evidence>
<evidence type="ECO:0000256" key="3">
    <source>
        <dbReference type="ARBA" id="ARBA00022729"/>
    </source>
</evidence>
<feature type="domain" description="DEX1 C-terminal" evidence="8">
    <location>
        <begin position="722"/>
        <end position="818"/>
    </location>
</feature>
<evidence type="ECO:0000256" key="4">
    <source>
        <dbReference type="ARBA" id="ARBA00022989"/>
    </source>
</evidence>
<keyword evidence="2 7" id="KW-0812">Transmembrane</keyword>
<keyword evidence="5 7" id="KW-0472">Membrane</keyword>
<feature type="transmembrane region" description="Helical" evidence="7">
    <location>
        <begin position="21"/>
        <end position="46"/>
    </location>
</feature>
<evidence type="ECO:0000256" key="7">
    <source>
        <dbReference type="SAM" id="Phobius"/>
    </source>
</evidence>
<proteinExistence type="predicted"/>
<evidence type="ECO:0000259" key="8">
    <source>
        <dbReference type="Pfam" id="PF23722"/>
    </source>
</evidence>
<dbReference type="Pfam" id="PF13517">
    <property type="entry name" value="FG-GAP_3"/>
    <property type="match status" value="1"/>
</dbReference>
<dbReference type="Gene3D" id="2.130.10.10">
    <property type="entry name" value="YVTN repeat-like/Quinoprotein amine dehydrogenase"/>
    <property type="match status" value="1"/>
</dbReference>
<dbReference type="InterPro" id="IPR045232">
    <property type="entry name" value="FAM234"/>
</dbReference>
<evidence type="ECO:0000256" key="6">
    <source>
        <dbReference type="SAM" id="MobiDB-lite"/>
    </source>
</evidence>
<evidence type="ECO:0000256" key="1">
    <source>
        <dbReference type="ARBA" id="ARBA00004167"/>
    </source>
</evidence>
<dbReference type="SUPFAM" id="SSF69318">
    <property type="entry name" value="Integrin alpha N-terminal domain"/>
    <property type="match status" value="1"/>
</dbReference>
<dbReference type="EMBL" id="HE575320">
    <property type="protein sequence ID" value="CCC91722.1"/>
    <property type="molecule type" value="Genomic_DNA"/>
</dbReference>
<keyword evidence="4 7" id="KW-1133">Transmembrane helix</keyword>
<dbReference type="VEuPathDB" id="TriTrypDB:TcIL3000_7_5360"/>
<dbReference type="InterPro" id="IPR013517">
    <property type="entry name" value="FG-GAP"/>
</dbReference>
<dbReference type="PANTHER" id="PTHR21419">
    <property type="match status" value="1"/>
</dbReference>
<evidence type="ECO:0000256" key="5">
    <source>
        <dbReference type="ARBA" id="ARBA00023136"/>
    </source>
</evidence>
<comment type="subcellular location">
    <subcellularLocation>
        <location evidence="1">Membrane</location>
        <topology evidence="1">Single-pass membrane protein</topology>
    </subcellularLocation>
</comment>
<accession>G0UQR1</accession>
<dbReference type="PANTHER" id="PTHR21419:SF23">
    <property type="entry name" value="PROTEIN DEFECTIVE IN EXINE FORMATION 1"/>
    <property type="match status" value="1"/>
</dbReference>
<evidence type="ECO:0000256" key="2">
    <source>
        <dbReference type="ARBA" id="ARBA00022692"/>
    </source>
</evidence>
<feature type="region of interest" description="Disordered" evidence="6">
    <location>
        <begin position="307"/>
        <end position="333"/>
    </location>
</feature>
<dbReference type="GO" id="GO:0016020">
    <property type="term" value="C:membrane"/>
    <property type="evidence" value="ECO:0007669"/>
    <property type="project" value="UniProtKB-SubCell"/>
</dbReference>
<dbReference type="Pfam" id="PF23722">
    <property type="entry name" value="Beta-sand_DEX1"/>
    <property type="match status" value="1"/>
</dbReference>
<name>G0UQR1_TRYCI</name>
<keyword evidence="3" id="KW-0732">Signal</keyword>
<reference evidence="9" key="1">
    <citation type="journal article" date="2012" name="Proc. Natl. Acad. Sci. U.S.A.">
        <title>Antigenic diversity is generated by distinct evolutionary mechanisms in African trypanosome species.</title>
        <authorList>
            <person name="Jackson A.P."/>
            <person name="Berry A."/>
            <person name="Aslett M."/>
            <person name="Allison H.C."/>
            <person name="Burton P."/>
            <person name="Vavrova-Anderson J."/>
            <person name="Brown R."/>
            <person name="Browne H."/>
            <person name="Corton N."/>
            <person name="Hauser H."/>
            <person name="Gamble J."/>
            <person name="Gilderthorp R."/>
            <person name="Marcello L."/>
            <person name="McQuillan J."/>
            <person name="Otto T.D."/>
            <person name="Quail M.A."/>
            <person name="Sanders M.J."/>
            <person name="van Tonder A."/>
            <person name="Ginger M.L."/>
            <person name="Field M.C."/>
            <person name="Barry J.D."/>
            <person name="Hertz-Fowler C."/>
            <person name="Berriman M."/>
        </authorList>
    </citation>
    <scope>NUCLEOTIDE SEQUENCE</scope>
    <source>
        <strain evidence="9">IL3000</strain>
    </source>
</reference>
<dbReference type="InterPro" id="IPR015943">
    <property type="entry name" value="WD40/YVTN_repeat-like_dom_sf"/>
</dbReference>
<organism evidence="9">
    <name type="scientific">Trypanosoma congolense (strain IL3000)</name>
    <dbReference type="NCBI Taxonomy" id="1068625"/>
    <lineage>
        <taxon>Eukaryota</taxon>
        <taxon>Discoba</taxon>
        <taxon>Euglenozoa</taxon>
        <taxon>Kinetoplastea</taxon>
        <taxon>Metakinetoplastina</taxon>
        <taxon>Trypanosomatida</taxon>
        <taxon>Trypanosomatidae</taxon>
        <taxon>Trypanosoma</taxon>
        <taxon>Nannomonas</taxon>
    </lineage>
</organism>
<protein>
    <submittedName>
        <fullName evidence="9">Putative intergrin alpha chain protein</fullName>
    </submittedName>
</protein>
<dbReference type="InterPro" id="IPR056376">
    <property type="entry name" value="DEX1_C"/>
</dbReference>
<feature type="transmembrane region" description="Helical" evidence="7">
    <location>
        <begin position="824"/>
        <end position="843"/>
    </location>
</feature>
<dbReference type="AlphaFoldDB" id="G0UQR1"/>
<sequence length="854" mass="93644">MKVDVLLDVFVGTCIRDVSRINIIVAILSGFVFFFPATATGATVQWEGIPAYKPPRHVTLHEDLMSHEEKATPRDGSDAVHMCRTGVHLEWTTHVGSSALATPRVVDLNHDGNKEILVPTYSQYLEAIDGARGGDVAGFPFAHPRFKTYASPVPVDVIGDGTTKWLVAMYTGELMVFSEDGDAQGAAMVPPLPVKRDWARHKLGKDSAVNTTLTEKINMNTWLHQMLRQRRIEDLSFWRQRPNNNSVAEMRKREIINSEAVRKGDEIIAKGSITAEEGVIHKNAHDKVEDEDPETFDFIDSNGNRMEVPFSDADASHKEGLQGSRSIGTDGRLSPEARASMDLLYHPELYKSSFNHEESDPFSYHNILSPFNVSVSDDDVVVDPHIMSTPTIADVDGNSNVDVVVHVSYFFDLRDYDTSERDERFFEGVNFDEYVADVLVSIDLVSGELKWLKVLHLTTQSDRTPAFALSSPVIGGSDKMGKRDVFVTTTAGAIFGFKGDGRPMKGWPVWMNSSMTASPSLEDVDNDGVIDVCAGDALGYVACFTNDGKQIWSKRFSGAMGDHITFGDVDGDGKIDMTFGTAAGLIYAVRGHDGTILPHFPIATGGSILASPLLVNLNATSGEEYDEVDSRGLHVVVPSHDGVLYIASGTSGCIDAIDIDEKSSAMVLADDITGNGMLDLVVSTLSGSIMVFETSAKFHPLKAWPSRVKSLNGFTASEGRVGVFIHPSSRVPRDIRGETFALLVSIHDKRTGPGVARVYDIVITIGPRILVHRNVYTAPGTYAITMHAPLERMYGIVSVVMTLPNGQQYEDTLALSFNMHFLEGVKYTFIIPFFFACLVISFVRKQHEVGPRSI</sequence>
<dbReference type="InterPro" id="IPR028994">
    <property type="entry name" value="Integrin_alpha_N"/>
</dbReference>
<gene>
    <name evidence="9" type="ORF">TCIL3000_7_5360</name>
</gene>